<feature type="region of interest" description="Disordered" evidence="1">
    <location>
        <begin position="41"/>
        <end position="62"/>
    </location>
</feature>
<proteinExistence type="predicted"/>
<gene>
    <name evidence="2" type="ORF">B0T45_21490</name>
</gene>
<evidence type="ECO:0000313" key="2">
    <source>
        <dbReference type="EMBL" id="OQS32578.1"/>
    </source>
</evidence>
<organism evidence="2 3">
    <name type="scientific">Chromobacterium haemolyticum</name>
    <dbReference type="NCBI Taxonomy" id="394935"/>
    <lineage>
        <taxon>Bacteria</taxon>
        <taxon>Pseudomonadati</taxon>
        <taxon>Pseudomonadota</taxon>
        <taxon>Betaproteobacteria</taxon>
        <taxon>Neisseriales</taxon>
        <taxon>Chromobacteriaceae</taxon>
        <taxon>Chromobacterium</taxon>
    </lineage>
</organism>
<dbReference type="AlphaFoldDB" id="A0A1W0CCX9"/>
<accession>A0A1W0CCX9</accession>
<protein>
    <submittedName>
        <fullName evidence="2">Uncharacterized protein</fullName>
    </submittedName>
</protein>
<dbReference type="EMBL" id="MUKV01000045">
    <property type="protein sequence ID" value="OQS32578.1"/>
    <property type="molecule type" value="Genomic_DNA"/>
</dbReference>
<comment type="caution">
    <text evidence="2">The sequence shown here is derived from an EMBL/GenBank/DDBJ whole genome shotgun (WGS) entry which is preliminary data.</text>
</comment>
<evidence type="ECO:0000313" key="3">
    <source>
        <dbReference type="Proteomes" id="UP000192721"/>
    </source>
</evidence>
<dbReference type="Proteomes" id="UP000192721">
    <property type="component" value="Unassembled WGS sequence"/>
</dbReference>
<sequence>MGLDLKAERDKFVDHYAATGEVFADWQAKFRNWLRNANKHGDSKFQRQGRCGPVSTTNLTDHNRAAAERARVLLFGDGDGDGSAPEEVMQ</sequence>
<reference evidence="2 3" key="1">
    <citation type="submission" date="2017-02" db="EMBL/GenBank/DDBJ databases">
        <title>Chromobacterium haemolyticum H5244.</title>
        <authorList>
            <person name="Gulvik C.A."/>
        </authorList>
    </citation>
    <scope>NUCLEOTIDE SEQUENCE [LARGE SCALE GENOMIC DNA]</scope>
    <source>
        <strain evidence="2 3">H5244</strain>
    </source>
</reference>
<evidence type="ECO:0000256" key="1">
    <source>
        <dbReference type="SAM" id="MobiDB-lite"/>
    </source>
</evidence>
<name>A0A1W0CCX9_9NEIS</name>